<organism evidence="1">
    <name type="scientific">marine metagenome</name>
    <dbReference type="NCBI Taxonomy" id="408172"/>
    <lineage>
        <taxon>unclassified sequences</taxon>
        <taxon>metagenomes</taxon>
        <taxon>ecological metagenomes</taxon>
    </lineage>
</organism>
<accession>A0A382X557</accession>
<proteinExistence type="predicted"/>
<dbReference type="EMBL" id="UINC01165096">
    <property type="protein sequence ID" value="SVD66296.1"/>
    <property type="molecule type" value="Genomic_DNA"/>
</dbReference>
<name>A0A382X557_9ZZZZ</name>
<reference evidence="1" key="1">
    <citation type="submission" date="2018-05" db="EMBL/GenBank/DDBJ databases">
        <authorList>
            <person name="Lanie J.A."/>
            <person name="Ng W.-L."/>
            <person name="Kazmierczak K.M."/>
            <person name="Andrzejewski T.M."/>
            <person name="Davidsen T.M."/>
            <person name="Wayne K.J."/>
            <person name="Tettelin H."/>
            <person name="Glass J.I."/>
            <person name="Rusch D."/>
            <person name="Podicherti R."/>
            <person name="Tsui H.-C.T."/>
            <person name="Winkler M.E."/>
        </authorList>
    </citation>
    <scope>NUCLEOTIDE SEQUENCE</scope>
</reference>
<sequence>MNKTRPLCFRLQDYIKTSDSNKEGSQIVKQKGDRNDPLLTVYDGEMNNQIKSIIILNNY</sequence>
<protein>
    <submittedName>
        <fullName evidence="1">Uncharacterized protein</fullName>
    </submittedName>
</protein>
<gene>
    <name evidence="1" type="ORF">METZ01_LOCUS419150</name>
</gene>
<dbReference type="AlphaFoldDB" id="A0A382X557"/>
<evidence type="ECO:0000313" key="1">
    <source>
        <dbReference type="EMBL" id="SVD66296.1"/>
    </source>
</evidence>